<sequence>MGILTSVHSLMLVSYFFDFNDTPQEHPSFMIILGSFSLVMTLIVYITMFKTFRTKWFNTGYGVIRILISTSCVSYWPNYFWWVLAKLVTNPTMQNELLITFKYWVLIELIIATCVFIYLIAGFSYLLVTGYMNYFKNNKQATKVKV</sequence>
<evidence type="ECO:0000256" key="1">
    <source>
        <dbReference type="SAM" id="Phobius"/>
    </source>
</evidence>
<evidence type="ECO:0000313" key="2">
    <source>
        <dbReference type="EMBL" id="AHI58696.1"/>
    </source>
</evidence>
<accession>W6ANX1</accession>
<keyword evidence="3" id="KW-1185">Reference proteome</keyword>
<dbReference type="STRING" id="838561.P344_06990"/>
<dbReference type="HOGENOM" id="CLU_1776279_0_0_14"/>
<evidence type="ECO:0000313" key="3">
    <source>
        <dbReference type="Proteomes" id="UP000019260"/>
    </source>
</evidence>
<feature type="transmembrane region" description="Helical" evidence="1">
    <location>
        <begin position="61"/>
        <end position="83"/>
    </location>
</feature>
<gene>
    <name evidence="2" type="ORF">P344_06990</name>
</gene>
<dbReference type="PATRIC" id="fig|838561.3.peg.1345"/>
<feature type="transmembrane region" description="Helical" evidence="1">
    <location>
        <begin position="29"/>
        <end position="49"/>
    </location>
</feature>
<proteinExistence type="predicted"/>
<keyword evidence="1" id="KW-0472">Membrane</keyword>
<feature type="transmembrane region" description="Helical" evidence="1">
    <location>
        <begin position="103"/>
        <end position="128"/>
    </location>
</feature>
<dbReference type="Proteomes" id="UP000019260">
    <property type="component" value="Chromosome"/>
</dbReference>
<keyword evidence="1" id="KW-0812">Transmembrane</keyword>
<protein>
    <submittedName>
        <fullName evidence="2">Uncharacterized protein</fullName>
    </submittedName>
</protein>
<dbReference type="KEGG" id="smia:P344_06990"/>
<dbReference type="EMBL" id="CP006720">
    <property type="protein sequence ID" value="AHI58696.1"/>
    <property type="molecule type" value="Genomic_DNA"/>
</dbReference>
<reference evidence="2 3" key="1">
    <citation type="submission" date="2013-09" db="EMBL/GenBank/DDBJ databases">
        <title>Complete genome sequence of Spiroplasma mirum suckling mouse cataract agent.</title>
        <authorList>
            <person name="Landry C.A."/>
            <person name="Bastian F.O."/>
            <person name="Thune R.L."/>
        </authorList>
    </citation>
    <scope>NUCLEOTIDE SEQUENCE [LARGE SCALE GENOMIC DNA]</scope>
    <source>
        <strain evidence="2 3">SMCA</strain>
    </source>
</reference>
<dbReference type="AlphaFoldDB" id="W6ANX1"/>
<keyword evidence="1" id="KW-1133">Transmembrane helix</keyword>
<name>W6ANX1_9MOLU</name>
<organism evidence="2 3">
    <name type="scientific">Spiroplasma mirum ATCC 29335</name>
    <dbReference type="NCBI Taxonomy" id="838561"/>
    <lineage>
        <taxon>Bacteria</taxon>
        <taxon>Bacillati</taxon>
        <taxon>Mycoplasmatota</taxon>
        <taxon>Mollicutes</taxon>
        <taxon>Entomoplasmatales</taxon>
        <taxon>Spiroplasmataceae</taxon>
        <taxon>Spiroplasma</taxon>
    </lineage>
</organism>